<dbReference type="InterPro" id="IPR037522">
    <property type="entry name" value="HD_GYP_dom"/>
</dbReference>
<evidence type="ECO:0000313" key="2">
    <source>
        <dbReference type="EMBL" id="MBB5326159.1"/>
    </source>
</evidence>
<keyword evidence="3" id="KW-1185">Reference proteome</keyword>
<dbReference type="PANTHER" id="PTHR43155">
    <property type="entry name" value="CYCLIC DI-GMP PHOSPHODIESTERASE PA4108-RELATED"/>
    <property type="match status" value="1"/>
</dbReference>
<gene>
    <name evidence="2" type="ORF">HNQ34_003278</name>
</gene>
<dbReference type="AlphaFoldDB" id="A0A7W8MWA2"/>
<sequence>MPILVGMVVLPKLLVSNSAQQLAIEVVYASFFLAVIIFFSKKYIQQFFLRQDMSREIVRLLENRIATRITGHGTRVGAICEALLETFEYPKRRRPDLVQIAIMHDIGKSFLPSYVFEKRGALTLSEEKEYQSHCEKGAEIIKTIYPKGPFADWVLHHHERWDGKGFPQGLKGEKIPLESRILAICNQLDHLMARHQDDVTVHQLLQELAGTVLDPELVQKVDLNVIAEIRDTVQFENYVAAEQEERELVTLETNRSTEGKQHIGESVLLRYTDRLMNDTHLSLPEEKISKLAEFCKQSRQKFHEFIELPDKTYEAYFSPYGEEVFIFVHDLTPMLEFKKKTMLQILQSYQDVIRTLSNNKIHLCVQEQELFENLGDYIDSMPIKNVTDVPRSRNFVSQYVSNYRVTRSKMEILLAVSEATTNLIKHATEGEISLFSKSDVFQVLITDKGSGIPLHELPKTILVSGYSSKRSLGKGFSLMSTLSERVAVYTSSHGTKILLEFACQSNINNIDSNGENKDVINTLTS</sequence>
<dbReference type="SUPFAM" id="SSF109604">
    <property type="entry name" value="HD-domain/PDEase-like"/>
    <property type="match status" value="1"/>
</dbReference>
<dbReference type="Gene3D" id="3.30.565.10">
    <property type="entry name" value="Histidine kinase-like ATPase, C-terminal domain"/>
    <property type="match status" value="1"/>
</dbReference>
<dbReference type="InterPro" id="IPR036890">
    <property type="entry name" value="HATPase_C_sf"/>
</dbReference>
<dbReference type="PROSITE" id="PS51832">
    <property type="entry name" value="HD_GYP"/>
    <property type="match status" value="1"/>
</dbReference>
<dbReference type="CDD" id="cd00077">
    <property type="entry name" value="HDc"/>
    <property type="match status" value="1"/>
</dbReference>
<dbReference type="SUPFAM" id="SSF55874">
    <property type="entry name" value="ATPase domain of HSP90 chaperone/DNA topoisomerase II/histidine kinase"/>
    <property type="match status" value="1"/>
</dbReference>
<dbReference type="Gene3D" id="1.10.3210.10">
    <property type="entry name" value="Hypothetical protein af1432"/>
    <property type="match status" value="1"/>
</dbReference>
<comment type="caution">
    <text evidence="2">The sequence shown here is derived from an EMBL/GenBank/DDBJ whole genome shotgun (WGS) entry which is preliminary data.</text>
</comment>
<dbReference type="CDD" id="cd16936">
    <property type="entry name" value="HATPase_RsbW-like"/>
    <property type="match status" value="1"/>
</dbReference>
<reference evidence="2 3" key="1">
    <citation type="submission" date="2020-08" db="EMBL/GenBank/DDBJ databases">
        <title>Genomic Encyclopedia of Type Strains, Phase IV (KMG-IV): sequencing the most valuable type-strain genomes for metagenomic binning, comparative biology and taxonomic classification.</title>
        <authorList>
            <person name="Goeker M."/>
        </authorList>
    </citation>
    <scope>NUCLEOTIDE SEQUENCE [LARGE SCALE GENOMIC DNA]</scope>
    <source>
        <strain evidence="2 3">DSM 16325</strain>
    </source>
</reference>
<dbReference type="Pfam" id="PF13487">
    <property type="entry name" value="HD_5"/>
    <property type="match status" value="1"/>
</dbReference>
<dbReference type="Proteomes" id="UP000520011">
    <property type="component" value="Unassembled WGS sequence"/>
</dbReference>
<protein>
    <submittedName>
        <fullName evidence="2">Anti-sigma regulatory factor (Ser/Thr protein kinase)</fullName>
    </submittedName>
</protein>
<dbReference type="InterPro" id="IPR003607">
    <property type="entry name" value="HD/PDEase_dom"/>
</dbReference>
<dbReference type="Pfam" id="PF13581">
    <property type="entry name" value="HATPase_c_2"/>
    <property type="match status" value="1"/>
</dbReference>
<dbReference type="PANTHER" id="PTHR43155:SF2">
    <property type="entry name" value="CYCLIC DI-GMP PHOSPHODIESTERASE PA4108"/>
    <property type="match status" value="1"/>
</dbReference>
<proteinExistence type="predicted"/>
<dbReference type="RefSeq" id="WP_183256313.1">
    <property type="nucleotide sequence ID" value="NZ_JACHEP010000030.1"/>
</dbReference>
<dbReference type="InterPro" id="IPR003594">
    <property type="entry name" value="HATPase_dom"/>
</dbReference>
<feature type="domain" description="HD-GYP" evidence="1">
    <location>
        <begin position="47"/>
        <end position="237"/>
    </location>
</feature>
<evidence type="ECO:0000313" key="3">
    <source>
        <dbReference type="Proteomes" id="UP000520011"/>
    </source>
</evidence>
<name>A0A7W8MWA2_9BACL</name>
<organism evidence="2 3">
    <name type="scientific">Anoxybacteroides tepidamans</name>
    <dbReference type="NCBI Taxonomy" id="265948"/>
    <lineage>
        <taxon>Bacteria</taxon>
        <taxon>Bacillati</taxon>
        <taxon>Bacillota</taxon>
        <taxon>Bacilli</taxon>
        <taxon>Bacillales</taxon>
        <taxon>Anoxybacillaceae</taxon>
        <taxon>Anoxybacteroides</taxon>
    </lineage>
</organism>
<accession>A0A7W8MWA2</accession>
<evidence type="ECO:0000259" key="1">
    <source>
        <dbReference type="PROSITE" id="PS51832"/>
    </source>
</evidence>
<dbReference type="EMBL" id="JACHEP010000030">
    <property type="protein sequence ID" value="MBB5326159.1"/>
    <property type="molecule type" value="Genomic_DNA"/>
</dbReference>